<keyword evidence="1" id="KW-0067">ATP-binding</keyword>
<dbReference type="Proteomes" id="UP001058074">
    <property type="component" value="Unassembled WGS sequence"/>
</dbReference>
<name>A0ACB5RBR3_9CLOT</name>
<protein>
    <submittedName>
        <fullName evidence="1">ABC transporter ATP-binding protein</fullName>
    </submittedName>
</protein>
<organism evidence="1 2">
    <name type="scientific">Inconstantimicrobium mannanitabidum</name>
    <dbReference type="NCBI Taxonomy" id="1604901"/>
    <lineage>
        <taxon>Bacteria</taxon>
        <taxon>Bacillati</taxon>
        <taxon>Bacillota</taxon>
        <taxon>Clostridia</taxon>
        <taxon>Eubacteriales</taxon>
        <taxon>Clostridiaceae</taxon>
        <taxon>Inconstantimicrobium</taxon>
    </lineage>
</organism>
<keyword evidence="2" id="KW-1185">Reference proteome</keyword>
<dbReference type="EMBL" id="BROD01000001">
    <property type="protein sequence ID" value="GKX66678.1"/>
    <property type="molecule type" value="Genomic_DNA"/>
</dbReference>
<keyword evidence="1" id="KW-0547">Nucleotide-binding</keyword>
<comment type="caution">
    <text evidence="1">The sequence shown here is derived from an EMBL/GenBank/DDBJ whole genome shotgun (WGS) entry which is preliminary data.</text>
</comment>
<proteinExistence type="predicted"/>
<gene>
    <name evidence="1" type="primary">expZ</name>
    <name evidence="1" type="ORF">rsdtw13_19360</name>
</gene>
<sequence length="549" mass="62944">MTVLLQCKNVNKEYGDTTILKDINIEVQLGEKIGIVGNNGVGKTTLANILTGNLEATSGEIIWYKSGIQIGYMQQATDYKDLKNTLSGGEKTKALLTQVLYSKCNMLILDEPTNHLDYEGVNWLIKRVKAFRGTVIIISHDRYFLDQCVTRIVEIESCTVASYKGNYSNYRDKKKKEYEDNLHLYFEQEKIKDKIRTQIEELKNWSGKAHREAAVKARISGNKKGGKQFNRAKAKKMDQQIKSRIKRLEKINIEGIEKPKEEAGVFFQIDEAKRVGSVIVEAKDVAKKFDEKILFKNTSFYIKPGEKIGLYGINGCGKSTLIKAILGEVSLDGELYVSQTKKIGYISQEVTGMQEELTILEIFDVRNREELGEIRTELNLMGFDSESLSKKIGCLSLGERMKLKLLLMIKEKCEVLILDEPTNHIDLHVREQLEEALNRYKGTIILVTHDRYMLEKICDKLLVFDKSKITRYEYGINEYLQNLNKKKVQKKANLSREQMEQSMILENRLAYVVGVLSETTPNTPEYEELDKQYKNLMELRNSGKMAKTN</sequence>
<evidence type="ECO:0000313" key="1">
    <source>
        <dbReference type="EMBL" id="GKX66678.1"/>
    </source>
</evidence>
<reference evidence="1" key="1">
    <citation type="journal article" date="2025" name="Int. J. Syst. Evol. Microbiol.">
        <title>Inconstantimicrobium mannanitabidum sp. nov., a novel member of the family Clostridiaceae isolated from anoxic soil under the treatment of reductive soil disinfestation.</title>
        <authorList>
            <person name="Ueki A."/>
            <person name="Tonouchi A."/>
            <person name="Honma S."/>
            <person name="Kaku N."/>
            <person name="Ueki K."/>
        </authorList>
    </citation>
    <scope>NUCLEOTIDE SEQUENCE</scope>
    <source>
        <strain evidence="1">TW13</strain>
    </source>
</reference>
<evidence type="ECO:0000313" key="2">
    <source>
        <dbReference type="Proteomes" id="UP001058074"/>
    </source>
</evidence>
<accession>A0ACB5RBR3</accession>